<keyword evidence="5" id="KW-0496">Mitochondrion</keyword>
<dbReference type="PANTHER" id="PTHR11835:SF60">
    <property type="entry name" value="ISOCITRATE DEHYDROGENASE [NAD] SUBUNIT, MITOCHONDRIAL"/>
    <property type="match status" value="1"/>
</dbReference>
<comment type="caution">
    <text evidence="7">The sequence shown here is derived from an EMBL/GenBank/DDBJ whole genome shotgun (WGS) entry which is preliminary data.</text>
</comment>
<dbReference type="SUPFAM" id="SSF53659">
    <property type="entry name" value="Isocitrate/Isopropylmalate dehydrogenase-like"/>
    <property type="match status" value="1"/>
</dbReference>
<dbReference type="EMBL" id="LJIJ01000852">
    <property type="protein sequence ID" value="ODM94153.1"/>
    <property type="molecule type" value="Genomic_DNA"/>
</dbReference>
<protein>
    <submittedName>
        <fullName evidence="7">Isocitrate dehydrogenase [NAD] subunit gamma, mitochondrial</fullName>
    </submittedName>
</protein>
<reference evidence="7 8" key="1">
    <citation type="journal article" date="2016" name="Genome Biol. Evol.">
        <title>Gene Family Evolution Reflects Adaptation to Soil Environmental Stressors in the Genome of the Collembolan Orchesella cincta.</title>
        <authorList>
            <person name="Faddeeva-Vakhrusheva A."/>
            <person name="Derks M.F."/>
            <person name="Anvar S.Y."/>
            <person name="Agamennone V."/>
            <person name="Suring W."/>
            <person name="Smit S."/>
            <person name="van Straalen N.M."/>
            <person name="Roelofs D."/>
        </authorList>
    </citation>
    <scope>NUCLEOTIDE SEQUENCE [LARGE SCALE GENOMIC DNA]</scope>
    <source>
        <tissue evidence="7">Mixed pool</tissue>
    </source>
</reference>
<organism evidence="7 8">
    <name type="scientific">Orchesella cincta</name>
    <name type="common">Springtail</name>
    <name type="synonym">Podura cincta</name>
    <dbReference type="NCBI Taxonomy" id="48709"/>
    <lineage>
        <taxon>Eukaryota</taxon>
        <taxon>Metazoa</taxon>
        <taxon>Ecdysozoa</taxon>
        <taxon>Arthropoda</taxon>
        <taxon>Hexapoda</taxon>
        <taxon>Collembola</taxon>
        <taxon>Entomobryomorpha</taxon>
        <taxon>Entomobryoidea</taxon>
        <taxon>Orchesellidae</taxon>
        <taxon>Orchesellinae</taxon>
        <taxon>Orchesella</taxon>
    </lineage>
</organism>
<dbReference type="Proteomes" id="UP000094527">
    <property type="component" value="Unassembled WGS sequence"/>
</dbReference>
<dbReference type="FunFam" id="3.40.718.10:FF:000001">
    <property type="entry name" value="Isocitrate dehydrogenase [NAD] subunit, mitochondrial"/>
    <property type="match status" value="1"/>
</dbReference>
<dbReference type="STRING" id="48709.A0A1D2MMC1"/>
<keyword evidence="4" id="KW-0809">Transit peptide</keyword>
<dbReference type="Pfam" id="PF00180">
    <property type="entry name" value="Iso_dh"/>
    <property type="match status" value="1"/>
</dbReference>
<gene>
    <name evidence="7" type="ORF">Ocin01_12539</name>
</gene>
<dbReference type="GO" id="GO:0005739">
    <property type="term" value="C:mitochondrion"/>
    <property type="evidence" value="ECO:0007669"/>
    <property type="project" value="UniProtKB-SubCell"/>
</dbReference>
<dbReference type="OMA" id="MYGGRYL"/>
<dbReference type="InterPro" id="IPR024084">
    <property type="entry name" value="IsoPropMal-DH-like_dom"/>
</dbReference>
<evidence type="ECO:0000313" key="8">
    <source>
        <dbReference type="Proteomes" id="UP000094527"/>
    </source>
</evidence>
<evidence type="ECO:0000313" key="7">
    <source>
        <dbReference type="EMBL" id="ODM94153.1"/>
    </source>
</evidence>
<feature type="domain" description="Isopropylmalate dehydrogenase-like" evidence="6">
    <location>
        <begin position="73"/>
        <end position="396"/>
    </location>
</feature>
<sequence>MAFFSRLILSSKLSSSRFHRLGENLASVGPRANQSLLSQSASYQQSTRNISSSSVEDEFFRSLPRAKYGGRHTVTLLPGLGIGPELSQSVKQLFRVKGVPIIFEEVTINPAAEGMEEMNNAITSIRRNGVCLKGNVETRSLNPAVISRNVTLRNTLDLFVSTYHCLSYPGVKARHQDVNVVIVRQNTDGEYAMKEHEAIPGVVECLKVMTKPNAERLARFAFEYAKARRRKKITTVHKANIMKVSDGMFLEVAREMAKQYPDVEHDDMIIDNCCMQLVSNPHQFDVILTTNLYGSIIVNLIAGLIQGQGLLSGQNYSEQYAVFETATRNTGTDIAGKNIANPIAFLSASADMLYFLKLQEHANRLRKAINQVINVDKIHTRDIRGEAATSDVFSKIYEYM</sequence>
<dbReference type="AlphaFoldDB" id="A0A1D2MMC1"/>
<accession>A0A1D2MMC1</accession>
<dbReference type="GO" id="GO:0006099">
    <property type="term" value="P:tricarboxylic acid cycle"/>
    <property type="evidence" value="ECO:0007669"/>
    <property type="project" value="UniProtKB-KW"/>
</dbReference>
<dbReference type="InterPro" id="IPR004434">
    <property type="entry name" value="Isocitrate_DH_NAD"/>
</dbReference>
<evidence type="ECO:0000256" key="2">
    <source>
        <dbReference type="ARBA" id="ARBA00007769"/>
    </source>
</evidence>
<dbReference type="GO" id="GO:0006102">
    <property type="term" value="P:isocitrate metabolic process"/>
    <property type="evidence" value="ECO:0007669"/>
    <property type="project" value="TreeGrafter"/>
</dbReference>
<evidence type="ECO:0000256" key="3">
    <source>
        <dbReference type="ARBA" id="ARBA00022532"/>
    </source>
</evidence>
<evidence type="ECO:0000259" key="6">
    <source>
        <dbReference type="SMART" id="SM01329"/>
    </source>
</evidence>
<keyword evidence="3" id="KW-0816">Tricarboxylic acid cycle</keyword>
<evidence type="ECO:0000256" key="5">
    <source>
        <dbReference type="ARBA" id="ARBA00023128"/>
    </source>
</evidence>
<evidence type="ECO:0000256" key="1">
    <source>
        <dbReference type="ARBA" id="ARBA00004173"/>
    </source>
</evidence>
<dbReference type="PANTHER" id="PTHR11835">
    <property type="entry name" value="DECARBOXYLATING DEHYDROGENASES-ISOCITRATE, ISOPROPYLMALATE, TARTRATE"/>
    <property type="match status" value="1"/>
</dbReference>
<name>A0A1D2MMC1_ORCCI</name>
<comment type="similarity">
    <text evidence="2">Belongs to the isocitrate and isopropylmalate dehydrogenases family.</text>
</comment>
<keyword evidence="8" id="KW-1185">Reference proteome</keyword>
<dbReference type="SMART" id="SM01329">
    <property type="entry name" value="Iso_dh"/>
    <property type="match status" value="1"/>
</dbReference>
<dbReference type="Gene3D" id="3.40.718.10">
    <property type="entry name" value="Isopropylmalate Dehydrogenase"/>
    <property type="match status" value="1"/>
</dbReference>
<dbReference type="OrthoDB" id="10261637at2759"/>
<comment type="subcellular location">
    <subcellularLocation>
        <location evidence="1">Mitochondrion</location>
    </subcellularLocation>
</comment>
<evidence type="ECO:0000256" key="4">
    <source>
        <dbReference type="ARBA" id="ARBA00022946"/>
    </source>
</evidence>
<proteinExistence type="inferred from homology"/>
<dbReference type="NCBIfam" id="TIGR00175">
    <property type="entry name" value="mito_nad_idh"/>
    <property type="match status" value="1"/>
</dbReference>